<evidence type="ECO:0000313" key="3">
    <source>
        <dbReference type="Proteomes" id="UP000666915"/>
    </source>
</evidence>
<feature type="domain" description="Hemerythrin-like" evidence="1">
    <location>
        <begin position="13"/>
        <end position="127"/>
    </location>
</feature>
<protein>
    <submittedName>
        <fullName evidence="2">Hemerythrin domain-containing protein</fullName>
    </submittedName>
</protein>
<keyword evidence="3" id="KW-1185">Reference proteome</keyword>
<comment type="caution">
    <text evidence="2">The sequence shown here is derived from an EMBL/GenBank/DDBJ whole genome shotgun (WGS) entry which is preliminary data.</text>
</comment>
<dbReference type="RefSeq" id="WP_208271792.1">
    <property type="nucleotide sequence ID" value="NZ_BAAAGM010000026.1"/>
</dbReference>
<dbReference type="Gene3D" id="1.20.120.520">
    <property type="entry name" value="nmb1532 protein domain like"/>
    <property type="match status" value="1"/>
</dbReference>
<evidence type="ECO:0000313" key="2">
    <source>
        <dbReference type="EMBL" id="MBO2443481.1"/>
    </source>
</evidence>
<dbReference type="InterPro" id="IPR012312">
    <property type="entry name" value="Hemerythrin-like"/>
</dbReference>
<accession>A0ABS3RB94</accession>
<reference evidence="2 3" key="1">
    <citation type="submission" date="2021-03" db="EMBL/GenBank/DDBJ databases">
        <authorList>
            <person name="Kanchanasin P."/>
            <person name="Saeng-In P."/>
            <person name="Phongsopitanun W."/>
            <person name="Yuki M."/>
            <person name="Kudo T."/>
            <person name="Ohkuma M."/>
            <person name="Tanasupawat S."/>
        </authorList>
    </citation>
    <scope>NUCLEOTIDE SEQUENCE [LARGE SCALE GENOMIC DNA]</scope>
    <source>
        <strain evidence="2 3">L46</strain>
    </source>
</reference>
<dbReference type="Proteomes" id="UP000666915">
    <property type="component" value="Unassembled WGS sequence"/>
</dbReference>
<gene>
    <name evidence="2" type="ORF">J4557_38745</name>
</gene>
<organism evidence="2 3">
    <name type="scientific">Actinomadura nitritigenes</name>
    <dbReference type="NCBI Taxonomy" id="134602"/>
    <lineage>
        <taxon>Bacteria</taxon>
        <taxon>Bacillati</taxon>
        <taxon>Actinomycetota</taxon>
        <taxon>Actinomycetes</taxon>
        <taxon>Streptosporangiales</taxon>
        <taxon>Thermomonosporaceae</taxon>
        <taxon>Actinomadura</taxon>
    </lineage>
</organism>
<dbReference type="Pfam" id="PF01814">
    <property type="entry name" value="Hemerythrin"/>
    <property type="match status" value="1"/>
</dbReference>
<dbReference type="EMBL" id="JAGEOK010000033">
    <property type="protein sequence ID" value="MBO2443481.1"/>
    <property type="molecule type" value="Genomic_DNA"/>
</dbReference>
<evidence type="ECO:0000259" key="1">
    <source>
        <dbReference type="Pfam" id="PF01814"/>
    </source>
</evidence>
<proteinExistence type="predicted"/>
<sequence>MCEYCGCQAIESIKRLTDEHDLVVDLIGEVRSAGRAGDRDRMSALAARIAAVLGPHTLVEEQGLFPAMAVDFPDHIEALVHEHRLVEAALSEAARAVEPGGERRLLDALDVLRRHILAEQDGVFPAALANLGTAQWEAIEEIRGRAGSALPGPPSAS</sequence>
<name>A0ABS3RB94_9ACTN</name>